<feature type="domain" description="VTT" evidence="3">
    <location>
        <begin position="54"/>
        <end position="157"/>
    </location>
</feature>
<dbReference type="Pfam" id="PF09335">
    <property type="entry name" value="VTT_dom"/>
    <property type="match status" value="1"/>
</dbReference>
<feature type="transmembrane region" description="Helical" evidence="2">
    <location>
        <begin position="58"/>
        <end position="77"/>
    </location>
</feature>
<reference evidence="4 5" key="1">
    <citation type="journal article" date="2018" name="Nat. Biotechnol.">
        <title>A standardized bacterial taxonomy based on genome phylogeny substantially revises the tree of life.</title>
        <authorList>
            <person name="Parks D.H."/>
            <person name="Chuvochina M."/>
            <person name="Waite D.W."/>
            <person name="Rinke C."/>
            <person name="Skarshewski A."/>
            <person name="Chaumeil P.A."/>
            <person name="Hugenholtz P."/>
        </authorList>
    </citation>
    <scope>NUCLEOTIDE SEQUENCE [LARGE SCALE GENOMIC DNA]</scope>
    <source>
        <strain evidence="4">UBA8844</strain>
    </source>
</reference>
<evidence type="ECO:0000313" key="5">
    <source>
        <dbReference type="Proteomes" id="UP000264071"/>
    </source>
</evidence>
<feature type="transmembrane region" description="Helical" evidence="2">
    <location>
        <begin position="170"/>
        <end position="190"/>
    </location>
</feature>
<gene>
    <name evidence="4" type="ORF">DGD08_11725</name>
</gene>
<evidence type="ECO:0000313" key="4">
    <source>
        <dbReference type="EMBL" id="HCT57861.1"/>
    </source>
</evidence>
<keyword evidence="2" id="KW-1133">Transmembrane helix</keyword>
<dbReference type="AlphaFoldDB" id="A0A3D4V9S6"/>
<dbReference type="PANTHER" id="PTHR42709:SF2">
    <property type="entry name" value="INNER MEMBRANE PROTEIN YOHD"/>
    <property type="match status" value="1"/>
</dbReference>
<feature type="region of interest" description="Disordered" evidence="1">
    <location>
        <begin position="201"/>
        <end position="231"/>
    </location>
</feature>
<keyword evidence="2" id="KW-0472">Membrane</keyword>
<keyword evidence="2" id="KW-0812">Transmembrane</keyword>
<dbReference type="GO" id="GO:0005886">
    <property type="term" value="C:plasma membrane"/>
    <property type="evidence" value="ECO:0007669"/>
    <property type="project" value="TreeGrafter"/>
</dbReference>
<evidence type="ECO:0000259" key="3">
    <source>
        <dbReference type="Pfam" id="PF09335"/>
    </source>
</evidence>
<dbReference type="InterPro" id="IPR051311">
    <property type="entry name" value="DedA_domain"/>
</dbReference>
<dbReference type="Proteomes" id="UP000264071">
    <property type="component" value="Unassembled WGS sequence"/>
</dbReference>
<accession>A0A3D4V9S6</accession>
<feature type="transmembrane region" description="Helical" evidence="2">
    <location>
        <begin position="134"/>
        <end position="158"/>
    </location>
</feature>
<dbReference type="InterPro" id="IPR032816">
    <property type="entry name" value="VTT_dom"/>
</dbReference>
<comment type="caution">
    <text evidence="4">The sequence shown here is derived from an EMBL/GenBank/DDBJ whole genome shotgun (WGS) entry which is preliminary data.</text>
</comment>
<proteinExistence type="predicted"/>
<name>A0A3D4V9S6_9BACT</name>
<feature type="compositionally biased region" description="Basic and acidic residues" evidence="1">
    <location>
        <begin position="201"/>
        <end position="210"/>
    </location>
</feature>
<evidence type="ECO:0000256" key="2">
    <source>
        <dbReference type="SAM" id="Phobius"/>
    </source>
</evidence>
<protein>
    <recommendedName>
        <fullName evidence="3">VTT domain-containing protein</fullName>
    </recommendedName>
</protein>
<organism evidence="4 5">
    <name type="scientific">Gemmatimonas aurantiaca</name>
    <dbReference type="NCBI Taxonomy" id="173480"/>
    <lineage>
        <taxon>Bacteria</taxon>
        <taxon>Pseudomonadati</taxon>
        <taxon>Gemmatimonadota</taxon>
        <taxon>Gemmatimonadia</taxon>
        <taxon>Gemmatimonadales</taxon>
        <taxon>Gemmatimonadaceae</taxon>
        <taxon>Gemmatimonas</taxon>
    </lineage>
</organism>
<dbReference type="PANTHER" id="PTHR42709">
    <property type="entry name" value="ALKALINE PHOSPHATASE LIKE PROTEIN"/>
    <property type="match status" value="1"/>
</dbReference>
<dbReference type="EMBL" id="DPIY01000010">
    <property type="protein sequence ID" value="HCT57861.1"/>
    <property type="molecule type" value="Genomic_DNA"/>
</dbReference>
<evidence type="ECO:0000256" key="1">
    <source>
        <dbReference type="SAM" id="MobiDB-lite"/>
    </source>
</evidence>
<sequence>MRLWFFPALLVAGSWLTALSDGPWTYWVLGASAIITEELGPIFGGIAAHEGQLHLGRVIVAITLGGWVATVLLYGVGRLKWDAIRRRFPRARSTGTVALRVVRNNPLKASFFVRFAFGLRIVLPMACGAAGVPLYIYLPVSLLGSVVWTSFFAAVGYAAGEAAVQAIGHIGQAGELVGAVLLTIAILAFVRWQRKRRERKAARSDTRRDAVPLPSDHALTHDDIDIGSTRQ</sequence>